<dbReference type="STRING" id="40149.A0A0E0CPA0"/>
<dbReference type="AlphaFoldDB" id="A0A0E0CPA0"/>
<dbReference type="PANTHER" id="PTHR43243:SF45">
    <property type="entry name" value="CATIONIC AMINO ACID TRANSPORTER 9, CHLOROPLASTIC"/>
    <property type="match status" value="1"/>
</dbReference>
<evidence type="ECO:0000256" key="7">
    <source>
        <dbReference type="SAM" id="Phobius"/>
    </source>
</evidence>
<sequence length="723" mass="77433">MTCTSPKGTLRNPVPTEPHRMTQEPTSLLPVWARAPTRRPKTTRRHPLHLHEAAMEEEGADHRPPSSSSSSGGRGFLSGLCAAALRRKPISAHAAHAASGEGLVRQLGVFELVLLGIGASIGAGIFVVTGTVARDAGPGVTISFVLAGAACVLNALCYAELASRFPAVVGGAYLYTYAAFNELTAFLVFTQLMLDYHIGAASIARSLASYFVQFLELIPFLKGHIPTWIGHGEEFFGGVVSVNILAPILLIILTTILCYGVKESSAVNTFMTTLKIVIVIVVVFAGVFEVDVSNWSPFMPNGFKSVVTGATVVFFAYVGFDAVANSAEEAKKPQRDLPIGILGSLLACVLLYVAVCLVITGMVPYTLLGEDAPLAEAFAAKGLKFVTVLISIGAVAGLTTTLLVGLYVQSRLYLGLGRDGLLPSIFAKVHPTRHTPLHSQIWVGCVAAVLAGLFNVHELSHILSVGTLTGYSVVSACVITLRWNDKTTSRRSLGNMSIWQEGVLCLVIIALCGFVAGMCYRFSYATAFMIIALLIAVAAGFALQFRQNVRTGEEFRTVLVFDTAAEEFRTMRRPCDYSQDAGLTDQLIGVHGTMAASSYDADNDGVLALWLLRDYDEEAWESVYRVAAGFLGDAAGTMGFFVAHVYVDPPGFSCPGVPIVPMVSVFFNMLLFAQLHEEAWYRFVILSLLAVGVYAGYGQYHAVPSSSDPHPAVAYHGIPSEAP</sequence>
<dbReference type="GO" id="GO:0016020">
    <property type="term" value="C:membrane"/>
    <property type="evidence" value="ECO:0007669"/>
    <property type="project" value="UniProtKB-SubCell"/>
</dbReference>
<feature type="compositionally biased region" description="Basic and acidic residues" evidence="6">
    <location>
        <begin position="49"/>
        <end position="64"/>
    </location>
</feature>
<evidence type="ECO:0000256" key="1">
    <source>
        <dbReference type="ARBA" id="ARBA00004141"/>
    </source>
</evidence>
<feature type="transmembrane region" description="Helical" evidence="7">
    <location>
        <begin position="522"/>
        <end position="543"/>
    </location>
</feature>
<evidence type="ECO:0000313" key="9">
    <source>
        <dbReference type="EnsemblPlants" id="OMERI02G25830.1"/>
    </source>
</evidence>
<evidence type="ECO:0000256" key="4">
    <source>
        <dbReference type="ARBA" id="ARBA00022989"/>
    </source>
</evidence>
<feature type="transmembrane region" description="Helical" evidence="7">
    <location>
        <begin position="339"/>
        <end position="365"/>
    </location>
</feature>
<feature type="transmembrane region" description="Helical" evidence="7">
    <location>
        <begin position="307"/>
        <end position="327"/>
    </location>
</feature>
<proteinExistence type="inferred from homology"/>
<evidence type="ECO:0000259" key="8">
    <source>
        <dbReference type="Pfam" id="PF13906"/>
    </source>
</evidence>
<dbReference type="HOGENOM" id="CLU_007946_15_7_1"/>
<dbReference type="Pfam" id="PF13906">
    <property type="entry name" value="AA_permease_C"/>
    <property type="match status" value="1"/>
</dbReference>
<dbReference type="PANTHER" id="PTHR43243">
    <property type="entry name" value="INNER MEMBRANE TRANSPORTER YGJI-RELATED"/>
    <property type="match status" value="1"/>
</dbReference>
<protein>
    <recommendedName>
        <fullName evidence="8">Cationic amino acid transporter C-terminal domain-containing protein</fullName>
    </recommendedName>
</protein>
<feature type="transmembrane region" description="Helical" evidence="7">
    <location>
        <begin position="140"/>
        <end position="161"/>
    </location>
</feature>
<dbReference type="eggNOG" id="KOG1286">
    <property type="taxonomic scope" value="Eukaryota"/>
</dbReference>
<evidence type="ECO:0000256" key="5">
    <source>
        <dbReference type="ARBA" id="ARBA00023136"/>
    </source>
</evidence>
<feature type="transmembrane region" description="Helical" evidence="7">
    <location>
        <begin position="623"/>
        <end position="646"/>
    </location>
</feature>
<reference evidence="9" key="2">
    <citation type="submission" date="2018-05" db="EMBL/GenBank/DDBJ databases">
        <title>OmerRS3 (Oryza meridionalis Reference Sequence Version 3).</title>
        <authorList>
            <person name="Zhang J."/>
            <person name="Kudrna D."/>
            <person name="Lee S."/>
            <person name="Talag J."/>
            <person name="Welchert J."/>
            <person name="Wing R.A."/>
        </authorList>
    </citation>
    <scope>NUCLEOTIDE SEQUENCE [LARGE SCALE GENOMIC DNA]</scope>
    <source>
        <strain evidence="9">cv. OR44</strain>
    </source>
</reference>
<organism evidence="9">
    <name type="scientific">Oryza meridionalis</name>
    <dbReference type="NCBI Taxonomy" id="40149"/>
    <lineage>
        <taxon>Eukaryota</taxon>
        <taxon>Viridiplantae</taxon>
        <taxon>Streptophyta</taxon>
        <taxon>Embryophyta</taxon>
        <taxon>Tracheophyta</taxon>
        <taxon>Spermatophyta</taxon>
        <taxon>Magnoliopsida</taxon>
        <taxon>Liliopsida</taxon>
        <taxon>Poales</taxon>
        <taxon>Poaceae</taxon>
        <taxon>BOP clade</taxon>
        <taxon>Oryzoideae</taxon>
        <taxon>Oryzeae</taxon>
        <taxon>Oryzinae</taxon>
        <taxon>Oryza</taxon>
    </lineage>
</organism>
<feature type="transmembrane region" description="Helical" evidence="7">
    <location>
        <begin position="652"/>
        <end position="672"/>
    </location>
</feature>
<feature type="transmembrane region" description="Helical" evidence="7">
    <location>
        <begin position="235"/>
        <end position="259"/>
    </location>
</feature>
<feature type="transmembrane region" description="Helical" evidence="7">
    <location>
        <begin position="462"/>
        <end position="481"/>
    </location>
</feature>
<feature type="compositionally biased region" description="Basic residues" evidence="6">
    <location>
        <begin position="36"/>
        <end position="48"/>
    </location>
</feature>
<dbReference type="Pfam" id="PF13520">
    <property type="entry name" value="AA_permease_2"/>
    <property type="match status" value="1"/>
</dbReference>
<feature type="transmembrane region" description="Helical" evidence="7">
    <location>
        <begin position="437"/>
        <end position="456"/>
    </location>
</feature>
<keyword evidence="5 7" id="KW-0472">Membrane</keyword>
<comment type="similarity">
    <text evidence="2">Belongs to the amino acid-polyamine-organocation (APC) superfamily. Cationic amino acid transporter (CAT) (TC 2.A.3.3) family.</text>
</comment>
<name>A0A0E0CPA0_9ORYZ</name>
<feature type="region of interest" description="Disordered" evidence="6">
    <location>
        <begin position="1"/>
        <end position="74"/>
    </location>
</feature>
<keyword evidence="4 7" id="KW-1133">Transmembrane helix</keyword>
<dbReference type="EnsemblPlants" id="OMERI02G25830.1">
    <property type="protein sequence ID" value="OMERI02G25830.1"/>
    <property type="gene ID" value="OMERI02G25830"/>
</dbReference>
<comment type="subcellular location">
    <subcellularLocation>
        <location evidence="1">Membrane</location>
        <topology evidence="1">Multi-pass membrane protein</topology>
    </subcellularLocation>
</comment>
<feature type="transmembrane region" description="Helical" evidence="7">
    <location>
        <begin position="167"/>
        <end position="189"/>
    </location>
</feature>
<accession>A0A0E0CPA0</accession>
<feature type="transmembrane region" description="Helical" evidence="7">
    <location>
        <begin position="493"/>
        <end position="516"/>
    </location>
</feature>
<dbReference type="Gene3D" id="1.20.1740.10">
    <property type="entry name" value="Amino acid/polyamine transporter I"/>
    <property type="match status" value="1"/>
</dbReference>
<feature type="domain" description="Cationic amino acid transporter C-terminal" evidence="8">
    <location>
        <begin position="652"/>
        <end position="701"/>
    </location>
</feature>
<evidence type="ECO:0000256" key="2">
    <source>
        <dbReference type="ARBA" id="ARBA00008572"/>
    </source>
</evidence>
<feature type="transmembrane region" description="Helical" evidence="7">
    <location>
        <begin position="385"/>
        <end position="408"/>
    </location>
</feature>
<dbReference type="InterPro" id="IPR029485">
    <property type="entry name" value="CAT_C"/>
</dbReference>
<evidence type="ECO:0000313" key="10">
    <source>
        <dbReference type="Proteomes" id="UP000008021"/>
    </source>
</evidence>
<evidence type="ECO:0000256" key="6">
    <source>
        <dbReference type="SAM" id="MobiDB-lite"/>
    </source>
</evidence>
<dbReference type="InterPro" id="IPR002293">
    <property type="entry name" value="AA/rel_permease1"/>
</dbReference>
<reference evidence="9" key="1">
    <citation type="submission" date="2015-04" db="UniProtKB">
        <authorList>
            <consortium name="EnsemblPlants"/>
        </authorList>
    </citation>
    <scope>IDENTIFICATION</scope>
</reference>
<evidence type="ECO:0000256" key="3">
    <source>
        <dbReference type="ARBA" id="ARBA00022692"/>
    </source>
</evidence>
<dbReference type="Gramene" id="OMERI02G25830.1">
    <property type="protein sequence ID" value="OMERI02G25830.1"/>
    <property type="gene ID" value="OMERI02G25830"/>
</dbReference>
<feature type="transmembrane region" description="Helical" evidence="7">
    <location>
        <begin position="266"/>
        <end position="287"/>
    </location>
</feature>
<dbReference type="Proteomes" id="UP000008021">
    <property type="component" value="Chromosome 2"/>
</dbReference>
<keyword evidence="3 7" id="KW-0812">Transmembrane</keyword>
<feature type="transmembrane region" description="Helical" evidence="7">
    <location>
        <begin position="112"/>
        <end position="133"/>
    </location>
</feature>
<feature type="transmembrane region" description="Helical" evidence="7">
    <location>
        <begin position="679"/>
        <end position="697"/>
    </location>
</feature>
<dbReference type="GO" id="GO:0015171">
    <property type="term" value="F:amino acid transmembrane transporter activity"/>
    <property type="evidence" value="ECO:0007669"/>
    <property type="project" value="TreeGrafter"/>
</dbReference>
<keyword evidence="10" id="KW-1185">Reference proteome</keyword>